<feature type="domain" description="Leucine-binding protein" evidence="5">
    <location>
        <begin position="39"/>
        <end position="387"/>
    </location>
</feature>
<dbReference type="RefSeq" id="WP_243700182.1">
    <property type="nucleotide sequence ID" value="NZ_CP035284.1"/>
</dbReference>
<reference evidence="6 7" key="1">
    <citation type="submission" date="2018-08" db="EMBL/GenBank/DDBJ databases">
        <title>Genomic Encyclopedia of Archaeal and Bacterial Type Strains, Phase II (KMG-II): from individual species to whole genera.</title>
        <authorList>
            <person name="Goeker M."/>
        </authorList>
    </citation>
    <scope>NUCLEOTIDE SEQUENCE [LARGE SCALE GENOMIC DNA]</scope>
    <source>
        <strain evidence="6 7">DSM 582</strain>
    </source>
</reference>
<dbReference type="Proteomes" id="UP000256794">
    <property type="component" value="Unassembled WGS sequence"/>
</dbReference>
<name>A0AAQ0KLH3_PARVE</name>
<comment type="caution">
    <text evidence="6">The sequence shown here is derived from an EMBL/GenBank/DDBJ whole genome shotgun (WGS) entry which is preliminary data.</text>
</comment>
<keyword evidence="3" id="KW-0029">Amino-acid transport</keyword>
<feature type="chain" id="PRO_5042949063" evidence="4">
    <location>
        <begin position="26"/>
        <end position="404"/>
    </location>
</feature>
<dbReference type="InterPro" id="IPR028081">
    <property type="entry name" value="Leu-bd"/>
</dbReference>
<dbReference type="Pfam" id="PF13458">
    <property type="entry name" value="Peripla_BP_6"/>
    <property type="match status" value="1"/>
</dbReference>
<evidence type="ECO:0000313" key="6">
    <source>
        <dbReference type="EMBL" id="REG46449.1"/>
    </source>
</evidence>
<dbReference type="AlphaFoldDB" id="A0AAQ0KLH3"/>
<gene>
    <name evidence="6" type="ORF">ATH84_101566</name>
</gene>
<evidence type="ECO:0000256" key="3">
    <source>
        <dbReference type="ARBA" id="ARBA00022970"/>
    </source>
</evidence>
<keyword evidence="2 4" id="KW-0732">Signal</keyword>
<dbReference type="SUPFAM" id="SSF53822">
    <property type="entry name" value="Periplasmic binding protein-like I"/>
    <property type="match status" value="1"/>
</dbReference>
<dbReference type="InterPro" id="IPR051010">
    <property type="entry name" value="BCAA_transport"/>
</dbReference>
<dbReference type="Gene3D" id="3.40.50.2300">
    <property type="match status" value="2"/>
</dbReference>
<accession>A0AAQ0KLH3</accession>
<evidence type="ECO:0000256" key="4">
    <source>
        <dbReference type="SAM" id="SignalP"/>
    </source>
</evidence>
<comment type="similarity">
    <text evidence="1">Belongs to the leucine-binding protein family.</text>
</comment>
<evidence type="ECO:0000313" key="7">
    <source>
        <dbReference type="Proteomes" id="UP000256794"/>
    </source>
</evidence>
<dbReference type="GO" id="GO:0006865">
    <property type="term" value="P:amino acid transport"/>
    <property type="evidence" value="ECO:0007669"/>
    <property type="project" value="UniProtKB-KW"/>
</dbReference>
<keyword evidence="7" id="KW-1185">Reference proteome</keyword>
<evidence type="ECO:0000256" key="1">
    <source>
        <dbReference type="ARBA" id="ARBA00010062"/>
    </source>
</evidence>
<feature type="signal peptide" evidence="4">
    <location>
        <begin position="1"/>
        <end position="25"/>
    </location>
</feature>
<evidence type="ECO:0000256" key="2">
    <source>
        <dbReference type="ARBA" id="ARBA00022729"/>
    </source>
</evidence>
<sequence length="404" mass="43089">MTYGRFALAAGFLSLLMLAPPCVSLAEELKPIIICSADDQSNGAAEVGQLALNGLRLAVDEKNAAGGIAGRNVEIVVYDIKMDFQLAGTAATRCAEDDGAIAITGAHPDTSISMIPVANEYEIPLLLMALATDNLTDNPAGYVFRVGPRNGQDAQAIADMLAAQGFKRVALIGNTLNFGLDGIEASSKALAEQGIDIVQKEAYEINAVDLSPQILSLKAAEPDAVIVYPYSADGARVLRTMRQLDLNVPTVVARSALLKALREMAAEASDGILIPNTVDMERPEVQDFFVRLDTKFGVEHQPTMYPLLGYDTAQIIFAAAAAPAVQERLAADDIAGARVALKDAIEEMSSFYGLQGREGAHYEFGKENHHGSPDDNWFTFVEVKDAGTTLSTPDLSKFKPGAKN</sequence>
<protein>
    <submittedName>
        <fullName evidence="6">Amino acid/amide ABC transporter substrate-binding protein (HAAT family)</fullName>
    </submittedName>
</protein>
<dbReference type="PANTHER" id="PTHR30483:SF6">
    <property type="entry name" value="PERIPLASMIC BINDING PROTEIN OF ABC TRANSPORTER FOR NATURAL AMINO ACIDS"/>
    <property type="match status" value="1"/>
</dbReference>
<dbReference type="PANTHER" id="PTHR30483">
    <property type="entry name" value="LEUCINE-SPECIFIC-BINDING PROTEIN"/>
    <property type="match status" value="1"/>
</dbReference>
<organism evidence="6 7">
    <name type="scientific">Paracoccus versutus</name>
    <name type="common">Thiobacillus versutus</name>
    <dbReference type="NCBI Taxonomy" id="34007"/>
    <lineage>
        <taxon>Bacteria</taxon>
        <taxon>Pseudomonadati</taxon>
        <taxon>Pseudomonadota</taxon>
        <taxon>Alphaproteobacteria</taxon>
        <taxon>Rhodobacterales</taxon>
        <taxon>Paracoccaceae</taxon>
        <taxon>Paracoccus</taxon>
    </lineage>
</organism>
<dbReference type="InterPro" id="IPR028082">
    <property type="entry name" value="Peripla_BP_I"/>
</dbReference>
<dbReference type="EMBL" id="QUMX01000015">
    <property type="protein sequence ID" value="REG46449.1"/>
    <property type="molecule type" value="Genomic_DNA"/>
</dbReference>
<evidence type="ECO:0000259" key="5">
    <source>
        <dbReference type="Pfam" id="PF13458"/>
    </source>
</evidence>
<keyword evidence="3" id="KW-0813">Transport</keyword>
<proteinExistence type="inferred from homology"/>